<feature type="region of interest" description="Disordered" evidence="1">
    <location>
        <begin position="447"/>
        <end position="482"/>
    </location>
</feature>
<protein>
    <recommendedName>
        <fullName evidence="5">Protein tincar</fullName>
    </recommendedName>
</protein>
<evidence type="ECO:0000256" key="1">
    <source>
        <dbReference type="SAM" id="MobiDB-lite"/>
    </source>
</evidence>
<feature type="transmembrane region" description="Helical" evidence="2">
    <location>
        <begin position="763"/>
        <end position="790"/>
    </location>
</feature>
<dbReference type="EMBL" id="OU895878">
    <property type="protein sequence ID" value="CAG9804445.1"/>
    <property type="molecule type" value="Genomic_DNA"/>
</dbReference>
<keyword evidence="2" id="KW-0812">Transmembrane</keyword>
<keyword evidence="2" id="KW-1133">Transmembrane helix</keyword>
<feature type="compositionally biased region" description="Basic residues" evidence="1">
    <location>
        <begin position="447"/>
        <end position="469"/>
    </location>
</feature>
<keyword evidence="4" id="KW-1185">Reference proteome</keyword>
<feature type="transmembrane region" description="Helical" evidence="2">
    <location>
        <begin position="113"/>
        <end position="136"/>
    </location>
</feature>
<dbReference type="Proteomes" id="UP001153620">
    <property type="component" value="Chromosome 2"/>
</dbReference>
<gene>
    <name evidence="3" type="ORF">CHIRRI_LOCUS7334</name>
</gene>
<feature type="transmembrane region" description="Helical" evidence="2">
    <location>
        <begin position="180"/>
        <end position="201"/>
    </location>
</feature>
<evidence type="ECO:0008006" key="5">
    <source>
        <dbReference type="Google" id="ProtNLM"/>
    </source>
</evidence>
<feature type="compositionally biased region" description="Polar residues" evidence="1">
    <location>
        <begin position="1087"/>
        <end position="1101"/>
    </location>
</feature>
<sequence length="1361" mass="152458">MSLNDTHSLERTLDFCDKSNDSFLNTTDCSIPNNISNISTVTTGCQSNAKAMSNQPQQDDNKRKSHIHFNRLWSVWYGILVTLFQGYLIILGLQKYLGCSLLKWKNGLPVTELNMQLIFCAMTLLFLPLFLASALFKIGNLANDGIKLSARKGTCSSEQPVIFEDDGNSSTMRSLWMHGVPISVFIHIITALCLLLPHLLLEAKLIQNQHLPKDNIWKSEIDFILNRNDRLVILSFINTSPYQNDTATASHENKYEDEDDDDLFEPLDYDSFKTHESLQSYNTPTQTYLPTLLDSIPIRISTYADDYDLYLPEIITTTPVTSTTRRITTTKTELPTTTTEKLTTTSTTEKTTTIKLTTPSTTTELLTPSPTTEEPTTTTLKTTFSTSTTTVKMPTVPELFTEEPTLPTRLISTSPKTTLSTALNPQTFPTQPTFATFPPIIEKVHHVGKGSKGHGKNRKHGHKKHHRQHPPPTHEIDDLPDDPNLEIKPEKDFDFDSFDREIHMIENGNNKSTGRKKVKGNAKSASEQIRPISRNYEQIESPKTTQRTATESTRQVIGKIKGKDSEIHIVKSPETASSTSSSFIPNLRNDEYRMRATDASGRRVVKRSISEDENVNDILLLDNVLPSINEDVYVIKEEKLDEIYPAALIGAVTNFTQSNDLDGIGGFLQSILGTDDKFDPKHWFQKSPNLEYLNLALALLVWSVRYPSVFWESSKAFTMIFSLQMLINSIDILMLHVGTSILFKLEIVGQYMPVQNQPSPLLLNGIVTLALTLLAYVLIIASSMILYLYGHSRLSAKIRDCQMITLKDGDLWSYFSHCASLCFILAISVVKAPIIHDLSVIYRISLDKTIFAATMTSIIHIFLWIVIWLALTAKRQWAFKLPLVESIYQTRAEAVQPLLNINGRQLNGPVKKEEETIYWPSSPKLKVTFTDEVASTLTDRNLIPDIIEHDGKRSILSTICPNGNHSGEADEGEYATLKTTTQLQISEYDEVINLQRIQRNSNDNGYDDTSEEGKLLECVRDESVTYASTRDLEPPHTTTATVYSHERYVVSSEHHMISPMAPVTVQVHSEHLTSTPRFLRRADSGMPATNNEALTPKSDTNSTESSTSPPERALSESSSGVHSSEENKDEVLIRAKPGIPKPVKAPAVIEEEPYGRITNNHKMLSFKEGMNGGNVGNNMNNSNTLPHNRSTMVNEQPSIIDYSQCNTMPLMPGAHQIHRMSANDPQKQRTTLPNNIRYSTAGYHLRQMPQIKTGDSPYATTGLGSGHHTFSQRFIQNEPLPPPPIQQMPQSHSQQQFSMTSSSSAIYQPINHFNQPPSSFTGMISHSSPYQMVVNELCANNQGTHSFPPPPPPISNSLQMH</sequence>
<reference evidence="3" key="2">
    <citation type="submission" date="2022-10" db="EMBL/GenBank/DDBJ databases">
        <authorList>
            <consortium name="ENA_rothamsted_submissions"/>
            <consortium name="culmorum"/>
            <person name="King R."/>
        </authorList>
    </citation>
    <scope>NUCLEOTIDE SEQUENCE</scope>
</reference>
<feature type="transmembrane region" description="Helical" evidence="2">
    <location>
        <begin position="850"/>
        <end position="871"/>
    </location>
</feature>
<feature type="compositionally biased region" description="Basic and acidic residues" evidence="1">
    <location>
        <begin position="1123"/>
        <end position="1133"/>
    </location>
</feature>
<evidence type="ECO:0000313" key="4">
    <source>
        <dbReference type="Proteomes" id="UP001153620"/>
    </source>
</evidence>
<feature type="region of interest" description="Disordered" evidence="1">
    <location>
        <begin position="359"/>
        <end position="378"/>
    </location>
</feature>
<feature type="region of interest" description="Disordered" evidence="1">
    <location>
        <begin position="1341"/>
        <end position="1361"/>
    </location>
</feature>
<dbReference type="OrthoDB" id="10033661at2759"/>
<reference evidence="3" key="1">
    <citation type="submission" date="2022-01" db="EMBL/GenBank/DDBJ databases">
        <authorList>
            <person name="King R."/>
        </authorList>
    </citation>
    <scope>NUCLEOTIDE SEQUENCE</scope>
</reference>
<feature type="region of interest" description="Disordered" evidence="1">
    <location>
        <begin position="508"/>
        <end position="527"/>
    </location>
</feature>
<accession>A0A9N9RVF6</accession>
<evidence type="ECO:0000313" key="3">
    <source>
        <dbReference type="EMBL" id="CAG9804445.1"/>
    </source>
</evidence>
<name>A0A9N9RVF6_9DIPT</name>
<feature type="compositionally biased region" description="Low complexity" evidence="1">
    <location>
        <begin position="1102"/>
        <end position="1122"/>
    </location>
</feature>
<dbReference type="PANTHER" id="PTHR21579">
    <property type="entry name" value="PROTEIN TINCAR"/>
    <property type="match status" value="1"/>
</dbReference>
<feature type="transmembrane region" description="Helical" evidence="2">
    <location>
        <begin position="811"/>
        <end position="830"/>
    </location>
</feature>
<dbReference type="InterPro" id="IPR053291">
    <property type="entry name" value="Ommatidial_diff-associated"/>
</dbReference>
<keyword evidence="2" id="KW-0472">Membrane</keyword>
<dbReference type="PANTHER" id="PTHR21579:SF20">
    <property type="entry name" value="PROTEIN TINCAR"/>
    <property type="match status" value="1"/>
</dbReference>
<evidence type="ECO:0000256" key="2">
    <source>
        <dbReference type="SAM" id="Phobius"/>
    </source>
</evidence>
<organism evidence="3 4">
    <name type="scientific">Chironomus riparius</name>
    <dbReference type="NCBI Taxonomy" id="315576"/>
    <lineage>
        <taxon>Eukaryota</taxon>
        <taxon>Metazoa</taxon>
        <taxon>Ecdysozoa</taxon>
        <taxon>Arthropoda</taxon>
        <taxon>Hexapoda</taxon>
        <taxon>Insecta</taxon>
        <taxon>Pterygota</taxon>
        <taxon>Neoptera</taxon>
        <taxon>Endopterygota</taxon>
        <taxon>Diptera</taxon>
        <taxon>Nematocera</taxon>
        <taxon>Chironomoidea</taxon>
        <taxon>Chironomidae</taxon>
        <taxon>Chironominae</taxon>
        <taxon>Chironomus</taxon>
    </lineage>
</organism>
<proteinExistence type="predicted"/>
<feature type="region of interest" description="Disordered" evidence="1">
    <location>
        <begin position="1079"/>
        <end position="1138"/>
    </location>
</feature>
<feature type="transmembrane region" description="Helical" evidence="2">
    <location>
        <begin position="72"/>
        <end position="93"/>
    </location>
</feature>